<evidence type="ECO:0000313" key="4">
    <source>
        <dbReference type="Proteomes" id="UP000315724"/>
    </source>
</evidence>
<keyword evidence="4" id="KW-1185">Reference proteome</keyword>
<dbReference type="EMBL" id="CP036267">
    <property type="protein sequence ID" value="QDT34099.1"/>
    <property type="molecule type" value="Genomic_DNA"/>
</dbReference>
<gene>
    <name evidence="3" type="ORF">Mal48_33590</name>
</gene>
<dbReference type="Proteomes" id="UP000315724">
    <property type="component" value="Chromosome"/>
</dbReference>
<keyword evidence="1" id="KW-0472">Membrane</keyword>
<dbReference type="OrthoDB" id="285451at2"/>
<keyword evidence="1" id="KW-1133">Transmembrane helix</keyword>
<name>A0A517QR70_9PLAN</name>
<feature type="domain" description="TadE-like" evidence="2">
    <location>
        <begin position="15"/>
        <end position="57"/>
    </location>
</feature>
<protein>
    <submittedName>
        <fullName evidence="3">TadE-like protein</fullName>
    </submittedName>
</protein>
<sequence>MRILTPRKSEKARSGAVLVEFALVSSLFVVFLAMILEVSHVYLVINTLNASAKRAARFGVVEGVTSAQTIAKANSYLTKSLSPATATVSVLDGSVFDSPNYNADTFDSSTLTAVELSDLETRDLFVVRVTVPYDQVALIPPIWLDGLTLSGQSVMRHE</sequence>
<keyword evidence="1" id="KW-0812">Transmembrane</keyword>
<reference evidence="3 4" key="1">
    <citation type="submission" date="2019-02" db="EMBL/GenBank/DDBJ databases">
        <title>Deep-cultivation of Planctomycetes and their phenomic and genomic characterization uncovers novel biology.</title>
        <authorList>
            <person name="Wiegand S."/>
            <person name="Jogler M."/>
            <person name="Boedeker C."/>
            <person name="Pinto D."/>
            <person name="Vollmers J."/>
            <person name="Rivas-Marin E."/>
            <person name="Kohn T."/>
            <person name="Peeters S.H."/>
            <person name="Heuer A."/>
            <person name="Rast P."/>
            <person name="Oberbeckmann S."/>
            <person name="Bunk B."/>
            <person name="Jeske O."/>
            <person name="Meyerdierks A."/>
            <person name="Storesund J.E."/>
            <person name="Kallscheuer N."/>
            <person name="Luecker S."/>
            <person name="Lage O.M."/>
            <person name="Pohl T."/>
            <person name="Merkel B.J."/>
            <person name="Hornburger P."/>
            <person name="Mueller R.-W."/>
            <person name="Bruemmer F."/>
            <person name="Labrenz M."/>
            <person name="Spormann A.M."/>
            <person name="Op den Camp H."/>
            <person name="Overmann J."/>
            <person name="Amann R."/>
            <person name="Jetten M.S.M."/>
            <person name="Mascher T."/>
            <person name="Medema M.H."/>
            <person name="Devos D.P."/>
            <person name="Kaster A.-K."/>
            <person name="Ovreas L."/>
            <person name="Rohde M."/>
            <person name="Galperin M.Y."/>
            <person name="Jogler C."/>
        </authorList>
    </citation>
    <scope>NUCLEOTIDE SEQUENCE [LARGE SCALE GENOMIC DNA]</scope>
    <source>
        <strain evidence="3 4">Mal48</strain>
    </source>
</reference>
<accession>A0A517QR70</accession>
<dbReference type="RefSeq" id="WP_145201492.1">
    <property type="nucleotide sequence ID" value="NZ_CP036267.1"/>
</dbReference>
<dbReference type="AlphaFoldDB" id="A0A517QR70"/>
<dbReference type="InterPro" id="IPR012495">
    <property type="entry name" value="TadE-like_dom"/>
</dbReference>
<evidence type="ECO:0000259" key="2">
    <source>
        <dbReference type="Pfam" id="PF07811"/>
    </source>
</evidence>
<organism evidence="3 4">
    <name type="scientific">Thalassoglobus polymorphus</name>
    <dbReference type="NCBI Taxonomy" id="2527994"/>
    <lineage>
        <taxon>Bacteria</taxon>
        <taxon>Pseudomonadati</taxon>
        <taxon>Planctomycetota</taxon>
        <taxon>Planctomycetia</taxon>
        <taxon>Planctomycetales</taxon>
        <taxon>Planctomycetaceae</taxon>
        <taxon>Thalassoglobus</taxon>
    </lineage>
</organism>
<evidence type="ECO:0000313" key="3">
    <source>
        <dbReference type="EMBL" id="QDT34099.1"/>
    </source>
</evidence>
<evidence type="ECO:0000256" key="1">
    <source>
        <dbReference type="SAM" id="Phobius"/>
    </source>
</evidence>
<dbReference type="Pfam" id="PF07811">
    <property type="entry name" value="TadE"/>
    <property type="match status" value="1"/>
</dbReference>
<proteinExistence type="predicted"/>
<feature type="transmembrane region" description="Helical" evidence="1">
    <location>
        <begin position="21"/>
        <end position="45"/>
    </location>
</feature>
<dbReference type="KEGG" id="tpol:Mal48_33590"/>